<feature type="transmembrane region" description="Helical" evidence="1">
    <location>
        <begin position="118"/>
        <end position="138"/>
    </location>
</feature>
<feature type="transmembrane region" description="Helical" evidence="1">
    <location>
        <begin position="7"/>
        <end position="25"/>
    </location>
</feature>
<reference evidence="2 3" key="1">
    <citation type="submission" date="2016-10" db="EMBL/GenBank/DDBJ databases">
        <authorList>
            <person name="Varghese N."/>
            <person name="Submissions S."/>
        </authorList>
    </citation>
    <scope>NUCLEOTIDE SEQUENCE [LARGE SCALE GENOMIC DNA]</scope>
    <source>
        <strain evidence="2 3">DSM 13796</strain>
    </source>
</reference>
<name>A0A1I6BWF8_9BACI</name>
<keyword evidence="1" id="KW-0472">Membrane</keyword>
<sequence>MKGISMIASSIFPIGLVAFFVLYFTDNEHIVERLWSSEENVMYTLLALNLVLIGVVIFQFIKMKNLPVVSLNEEQEDEREVKKYRVFSDMIVCSNVSISLSVLAFGLGFIWFRDSDPWLALNAFFLLIGSFVVANLAFSSGRKVYPDREPPSTSEDMLDVLDDGEKFVVLEGLHKVYQLLIPFLYMCIMASVFYTAVSGHSQIFSIVLMTIILIAVQMTYGIVVRNR</sequence>
<comment type="caution">
    <text evidence="2">The sequence shown here is derived from an EMBL/GenBank/DDBJ whole genome shotgun (WGS) entry which is preliminary data.</text>
</comment>
<dbReference type="InterPro" id="IPR021509">
    <property type="entry name" value="DUF3169"/>
</dbReference>
<feature type="transmembrane region" description="Helical" evidence="1">
    <location>
        <begin position="203"/>
        <end position="223"/>
    </location>
</feature>
<feature type="transmembrane region" description="Helical" evidence="1">
    <location>
        <begin position="176"/>
        <end position="197"/>
    </location>
</feature>
<dbReference type="RefSeq" id="WP_061802705.1">
    <property type="nucleotide sequence ID" value="NZ_FOXX01000015.1"/>
</dbReference>
<evidence type="ECO:0000313" key="2">
    <source>
        <dbReference type="EMBL" id="SFQ85269.1"/>
    </source>
</evidence>
<evidence type="ECO:0000256" key="1">
    <source>
        <dbReference type="SAM" id="Phobius"/>
    </source>
</evidence>
<keyword evidence="1" id="KW-1133">Transmembrane helix</keyword>
<evidence type="ECO:0008006" key="4">
    <source>
        <dbReference type="Google" id="ProtNLM"/>
    </source>
</evidence>
<gene>
    <name evidence="2" type="ORF">SAMN02745910_04352</name>
</gene>
<organism evidence="2 3">
    <name type="scientific">Priestia endophytica DSM 13796</name>
    <dbReference type="NCBI Taxonomy" id="1121089"/>
    <lineage>
        <taxon>Bacteria</taxon>
        <taxon>Bacillati</taxon>
        <taxon>Bacillota</taxon>
        <taxon>Bacilli</taxon>
        <taxon>Bacillales</taxon>
        <taxon>Bacillaceae</taxon>
        <taxon>Priestia</taxon>
    </lineage>
</organism>
<dbReference type="Pfam" id="PF11368">
    <property type="entry name" value="DUF3169"/>
    <property type="match status" value="1"/>
</dbReference>
<feature type="transmembrane region" description="Helical" evidence="1">
    <location>
        <begin position="41"/>
        <end position="61"/>
    </location>
</feature>
<proteinExistence type="predicted"/>
<accession>A0A1I6BWF8</accession>
<evidence type="ECO:0000313" key="3">
    <source>
        <dbReference type="Proteomes" id="UP000182762"/>
    </source>
</evidence>
<dbReference type="Proteomes" id="UP000182762">
    <property type="component" value="Unassembled WGS sequence"/>
</dbReference>
<dbReference type="GeneID" id="93712893"/>
<keyword evidence="3" id="KW-1185">Reference proteome</keyword>
<dbReference type="EMBL" id="FOXX01000015">
    <property type="protein sequence ID" value="SFQ85269.1"/>
    <property type="molecule type" value="Genomic_DNA"/>
</dbReference>
<feature type="transmembrane region" description="Helical" evidence="1">
    <location>
        <begin position="92"/>
        <end position="112"/>
    </location>
</feature>
<protein>
    <recommendedName>
        <fullName evidence="4">DUF3169 family protein</fullName>
    </recommendedName>
</protein>
<keyword evidence="1" id="KW-0812">Transmembrane</keyword>